<dbReference type="AlphaFoldDB" id="A0A1I8EYM2"/>
<sequence length="674" mass="75745">MSSRFGFHTNHFGISEEELDYDENDPSWFDTSPGANVFYDRYESAKPFVEKLQRQQRVFLEEKLEERRELRQAIRERVSHNFDERLKQHMAKFQPKPRERLILDLFLSQQKKELEESFRERLNTSHDPESKSILGALKDSSSFISHHSVSKPAVPVESTSIKSKSRLPTDASTSVYFSKSTAVIDIGTSDMSSTSSSVTVTNLIPTLSAVPSVVNRITPKTTSSFPAYVTSACATPKIQQHSDNSAAFVFCPQKASTPISSSETFKSGHAALTRTDSISSRRSSASRSTSWPLQQIAEEQREFFEAPNCFIDPGILTLEFWNDLILFCSAQSNEASTIVAAKQNDSITQSLSKVKSLTVSSGTFDDLNTKSPNHSHQIYGHEIAFARTFMVNVADVPDSIKNELKCTIKEKISVSTKKFAKRNDIAQIVRFFNNLLNGLTVYGFNDKMINLKDDELARDWAMVHIIDTYLDLIPQDISLLKVVAAVLSSLTLSSIAFSKLLYGKLFIASPLLACILDLKKRSERFAETIVAWRSREIAIINLFIALKMSSASVDLQTTPESNGLGLMWKIIAVTVADSSAFGATLVTEILKVQHWNVMHKVYGRQMEKLVILIDKSVLPQWRASIQKIVPDSSEMNKAIQNVTENYLTALKFTVDDCLSSFLIEIRKKKAYFER</sequence>
<dbReference type="Gene3D" id="1.25.40.510">
    <property type="entry name" value="GLE1-like"/>
    <property type="match status" value="1"/>
</dbReference>
<dbReference type="InterPro" id="IPR038506">
    <property type="entry name" value="GLE1-like_sf"/>
</dbReference>
<reference evidence="1" key="1">
    <citation type="submission" date="2016-11" db="UniProtKB">
        <authorList>
            <consortium name="WormBaseParasite"/>
        </authorList>
    </citation>
    <scope>IDENTIFICATION</scope>
    <source>
        <strain evidence="1">pt0022</strain>
    </source>
</reference>
<evidence type="ECO:0008006" key="2">
    <source>
        <dbReference type="Google" id="ProtNLM"/>
    </source>
</evidence>
<name>A0A1I8EYM2_WUCBA</name>
<proteinExistence type="predicted"/>
<organism evidence="1">
    <name type="scientific">Wuchereria bancrofti</name>
    <dbReference type="NCBI Taxonomy" id="6293"/>
    <lineage>
        <taxon>Eukaryota</taxon>
        <taxon>Metazoa</taxon>
        <taxon>Ecdysozoa</taxon>
        <taxon>Nematoda</taxon>
        <taxon>Chromadorea</taxon>
        <taxon>Rhabditida</taxon>
        <taxon>Spirurina</taxon>
        <taxon>Spiruromorpha</taxon>
        <taxon>Filarioidea</taxon>
        <taxon>Onchocercidae</taxon>
        <taxon>Wuchereria</taxon>
    </lineage>
</organism>
<protein>
    <recommendedName>
        <fullName evidence="2">Nucleoporin GLE1</fullName>
    </recommendedName>
</protein>
<dbReference type="WBParaSite" id="maker-PairedContig_6133-snap-gene-0.12-mRNA-1">
    <property type="protein sequence ID" value="maker-PairedContig_6133-snap-gene-0.12-mRNA-1"/>
    <property type="gene ID" value="maker-PairedContig_6133-snap-gene-0.12"/>
</dbReference>
<accession>A0A1I8EYM2</accession>
<evidence type="ECO:0000313" key="1">
    <source>
        <dbReference type="WBParaSite" id="maker-PairedContig_6133-snap-gene-0.12-mRNA-1"/>
    </source>
</evidence>